<evidence type="ECO:0000256" key="4">
    <source>
        <dbReference type="ARBA" id="ARBA00022801"/>
    </source>
</evidence>
<dbReference type="KEGG" id="osu:NT6N_16560"/>
<dbReference type="GO" id="GO:0005975">
    <property type="term" value="P:carbohydrate metabolic process"/>
    <property type="evidence" value="ECO:0007669"/>
    <property type="project" value="InterPro"/>
</dbReference>
<evidence type="ECO:0000256" key="2">
    <source>
        <dbReference type="ARBA" id="ARBA00006285"/>
    </source>
</evidence>
<dbReference type="EMBL" id="AP026866">
    <property type="protein sequence ID" value="BDS06616.1"/>
    <property type="molecule type" value="Genomic_DNA"/>
</dbReference>
<protein>
    <recommendedName>
        <fullName evidence="3">beta-N-acetylhexosaminidase</fullName>
        <ecNumber evidence="3">3.2.1.52</ecNumber>
    </recommendedName>
</protein>
<dbReference type="GO" id="GO:0004563">
    <property type="term" value="F:beta-N-acetylhexosaminidase activity"/>
    <property type="evidence" value="ECO:0007669"/>
    <property type="project" value="UniProtKB-EC"/>
</dbReference>
<feature type="active site" description="Proton donor" evidence="6">
    <location>
        <position position="324"/>
    </location>
</feature>
<comment type="similarity">
    <text evidence="2">Belongs to the glycosyl hydrolase 20 family.</text>
</comment>
<organism evidence="10">
    <name type="scientific">Oceaniferula spumae</name>
    <dbReference type="NCBI Taxonomy" id="2979115"/>
    <lineage>
        <taxon>Bacteria</taxon>
        <taxon>Pseudomonadati</taxon>
        <taxon>Verrucomicrobiota</taxon>
        <taxon>Verrucomicrobiia</taxon>
        <taxon>Verrucomicrobiales</taxon>
        <taxon>Verrucomicrobiaceae</taxon>
        <taxon>Oceaniferula</taxon>
    </lineage>
</organism>
<evidence type="ECO:0000256" key="3">
    <source>
        <dbReference type="ARBA" id="ARBA00012663"/>
    </source>
</evidence>
<keyword evidence="7" id="KW-0732">Signal</keyword>
<evidence type="ECO:0000313" key="10">
    <source>
        <dbReference type="EMBL" id="BDS06616.1"/>
    </source>
</evidence>
<dbReference type="SUPFAM" id="SSF55545">
    <property type="entry name" value="beta-N-acetylhexosaminidase-like domain"/>
    <property type="match status" value="1"/>
</dbReference>
<dbReference type="Pfam" id="PF00728">
    <property type="entry name" value="Glyco_hydro_20"/>
    <property type="match status" value="1"/>
</dbReference>
<evidence type="ECO:0000256" key="5">
    <source>
        <dbReference type="ARBA" id="ARBA00023295"/>
    </source>
</evidence>
<dbReference type="SUPFAM" id="SSF51445">
    <property type="entry name" value="(Trans)glycosidases"/>
    <property type="match status" value="1"/>
</dbReference>
<dbReference type="GO" id="GO:0030203">
    <property type="term" value="P:glycosaminoglycan metabolic process"/>
    <property type="evidence" value="ECO:0007669"/>
    <property type="project" value="TreeGrafter"/>
</dbReference>
<feature type="domain" description="Glycoside hydrolase family 20 catalytic" evidence="8">
    <location>
        <begin position="142"/>
        <end position="493"/>
    </location>
</feature>
<dbReference type="Gene3D" id="3.30.379.10">
    <property type="entry name" value="Chitobiase/beta-hexosaminidase domain 2-like"/>
    <property type="match status" value="1"/>
</dbReference>
<evidence type="ECO:0000259" key="8">
    <source>
        <dbReference type="Pfam" id="PF00728"/>
    </source>
</evidence>
<feature type="domain" description="Beta-hexosaminidase bacterial type N-terminal" evidence="9">
    <location>
        <begin position="19"/>
        <end position="139"/>
    </location>
</feature>
<feature type="chain" id="PRO_5043759142" description="beta-N-acetylhexosaminidase" evidence="7">
    <location>
        <begin position="18"/>
        <end position="661"/>
    </location>
</feature>
<reference evidence="10" key="1">
    <citation type="submission" date="2024-07" db="EMBL/GenBank/DDBJ databases">
        <title>Complete genome sequence of Verrucomicrobiaceae bacterium NT6N.</title>
        <authorList>
            <person name="Huang C."/>
            <person name="Takami H."/>
            <person name="Hamasaki K."/>
        </authorList>
    </citation>
    <scope>NUCLEOTIDE SEQUENCE</scope>
    <source>
        <strain evidence="10">NT6N</strain>
    </source>
</reference>
<evidence type="ECO:0000256" key="7">
    <source>
        <dbReference type="SAM" id="SignalP"/>
    </source>
</evidence>
<dbReference type="InterPro" id="IPR015882">
    <property type="entry name" value="HEX_bac_N"/>
</dbReference>
<proteinExistence type="inferred from homology"/>
<gene>
    <name evidence="10" type="ORF">NT6N_16560</name>
</gene>
<dbReference type="CDD" id="cd06563">
    <property type="entry name" value="GH20_chitobiase-like"/>
    <property type="match status" value="1"/>
</dbReference>
<dbReference type="GO" id="GO:0016020">
    <property type="term" value="C:membrane"/>
    <property type="evidence" value="ECO:0007669"/>
    <property type="project" value="TreeGrafter"/>
</dbReference>
<dbReference type="PANTHER" id="PTHR22600:SF57">
    <property type="entry name" value="BETA-N-ACETYLHEXOSAMINIDASE"/>
    <property type="match status" value="1"/>
</dbReference>
<dbReference type="InterPro" id="IPR029018">
    <property type="entry name" value="Hex-like_dom2"/>
</dbReference>
<feature type="signal peptide" evidence="7">
    <location>
        <begin position="1"/>
        <end position="17"/>
    </location>
</feature>
<dbReference type="InterPro" id="IPR015883">
    <property type="entry name" value="Glyco_hydro_20_cat"/>
</dbReference>
<dbReference type="AlphaFoldDB" id="A0AAT9FL03"/>
<evidence type="ECO:0000256" key="6">
    <source>
        <dbReference type="PIRSR" id="PIRSR625705-1"/>
    </source>
</evidence>
<dbReference type="EC" id="3.2.1.52" evidence="3"/>
<dbReference type="Pfam" id="PF02838">
    <property type="entry name" value="Glyco_hydro_20b"/>
    <property type="match status" value="1"/>
</dbReference>
<dbReference type="InterPro" id="IPR017853">
    <property type="entry name" value="GH"/>
</dbReference>
<keyword evidence="4" id="KW-0378">Hydrolase</keyword>
<evidence type="ECO:0000256" key="1">
    <source>
        <dbReference type="ARBA" id="ARBA00001231"/>
    </source>
</evidence>
<name>A0AAT9FL03_9BACT</name>
<evidence type="ECO:0000259" key="9">
    <source>
        <dbReference type="Pfam" id="PF02838"/>
    </source>
</evidence>
<keyword evidence="5" id="KW-0326">Glycosidase</keyword>
<sequence>MLRFLTLLSILVSSLTAAPQLIPLPASMEIKKHTLKVPASIIYHCPEKFTSTLEVGLPQLKLSAAIKGKSFLKVTEDASLPHEGYTLDTTNDLIKITASSKTGVYYATQTLLQLMPPAVFATDKNIREITIPAVLIKDQPRFGWRGLMLDSSRHFQTIPEIHRFIDNLAHHKLNVFHWHLTDGHGWRFESKKYPKLTEIGAWRTQPGYPVKGKKEKYGGFYTQKEMREVVAYAKARGVTIVPEIDMPGHCFSFVAAYPECGCLRKPQGTDFLYTYPADAQRFPSKFGTDVLCVSQEKTLTMCKDILDEVMEIFPSKFIHIGGDEVNKNYWKNCKDCQAFIKKNKLHGEHGLQSWFIQQLDNHITSKRRRLIGWDEILEGGLAKNATVMSWQGEQGGIKAAKMGHDVVMSPQTYIYLDHGQSHSALEPPHWPGHKPLDRAYNYEPMPKQLSPKEAKHILGIQGNVWTVFTHEEWLIDICTWPRACAIAETGWSPKEKKNWDDFYQRLSQTHRKRLDYLGINYWWGNSANLGEWKPSQLKPNNEHVTLEYDVTDATKNLPAGKHPVTLTYTKGEHALSIISVALLVDGKVVSKEAHEGITGSEHRNNTYPLTFPTRTTGAKYTLRIIGHGSDGPDSSGRITISSVETKILKKLPYQDGYQLEE</sequence>
<comment type="catalytic activity">
    <reaction evidence="1">
        <text>Hydrolysis of terminal non-reducing N-acetyl-D-hexosamine residues in N-acetyl-beta-D-hexosaminides.</text>
        <dbReference type="EC" id="3.2.1.52"/>
    </reaction>
</comment>
<dbReference type="InterPro" id="IPR025705">
    <property type="entry name" value="Beta_hexosaminidase_sua/sub"/>
</dbReference>
<dbReference type="PANTHER" id="PTHR22600">
    <property type="entry name" value="BETA-HEXOSAMINIDASE"/>
    <property type="match status" value="1"/>
</dbReference>
<dbReference type="PRINTS" id="PR00738">
    <property type="entry name" value="GLHYDRLASE20"/>
</dbReference>
<dbReference type="Gene3D" id="3.20.20.80">
    <property type="entry name" value="Glycosidases"/>
    <property type="match status" value="1"/>
</dbReference>
<accession>A0AAT9FL03</accession>